<dbReference type="Proteomes" id="UP000623795">
    <property type="component" value="Unassembled WGS sequence"/>
</dbReference>
<name>A0ABX1PSX9_9RHOO</name>
<dbReference type="InterPro" id="IPR036265">
    <property type="entry name" value="HIT-like_sf"/>
</dbReference>
<evidence type="ECO:0000313" key="3">
    <source>
        <dbReference type="EMBL" id="NMG42544.1"/>
    </source>
</evidence>
<dbReference type="RefSeq" id="WP_169254463.1">
    <property type="nucleotide sequence ID" value="NZ_WTVN01000002.1"/>
</dbReference>
<evidence type="ECO:0000256" key="1">
    <source>
        <dbReference type="PROSITE-ProRule" id="PRU00464"/>
    </source>
</evidence>
<proteinExistence type="predicted"/>
<keyword evidence="4" id="KW-1185">Reference proteome</keyword>
<dbReference type="InterPro" id="IPR026026">
    <property type="entry name" value="HIT_Hint"/>
</dbReference>
<comment type="caution">
    <text evidence="3">The sequence shown here is derived from an EMBL/GenBank/DDBJ whole genome shotgun (WGS) entry which is preliminary data.</text>
</comment>
<organism evidence="3 4">
    <name type="scientific">Aromatoleum toluvorans</name>
    <dbReference type="NCBI Taxonomy" id="92002"/>
    <lineage>
        <taxon>Bacteria</taxon>
        <taxon>Pseudomonadati</taxon>
        <taxon>Pseudomonadota</taxon>
        <taxon>Betaproteobacteria</taxon>
        <taxon>Rhodocyclales</taxon>
        <taxon>Rhodocyclaceae</taxon>
        <taxon>Aromatoleum</taxon>
    </lineage>
</organism>
<evidence type="ECO:0000259" key="2">
    <source>
        <dbReference type="PROSITE" id="PS51084"/>
    </source>
</evidence>
<sequence length="140" mass="15377">MTDCPLCLAADETLVWRDGSCRVILVSDADYPGFCRVVWGHHAAEMTDLTPGEQRHLLNVVLATEAALRQLMRPDKINLASLGNMVPHLHWHVIPRFADDTHFPQSVWSAPQRTGARRAAPSVEALAATLVAMLTEQTAG</sequence>
<protein>
    <submittedName>
        <fullName evidence="3">HIT domain-containing protein</fullName>
    </submittedName>
</protein>
<dbReference type="Pfam" id="PF01230">
    <property type="entry name" value="HIT"/>
    <property type="match status" value="1"/>
</dbReference>
<evidence type="ECO:0000313" key="4">
    <source>
        <dbReference type="Proteomes" id="UP000623795"/>
    </source>
</evidence>
<dbReference type="SUPFAM" id="SSF54197">
    <property type="entry name" value="HIT-like"/>
    <property type="match status" value="1"/>
</dbReference>
<dbReference type="PIRSF" id="PIRSF000714">
    <property type="entry name" value="HIT"/>
    <property type="match status" value="1"/>
</dbReference>
<feature type="short sequence motif" description="Histidine triad motif" evidence="1">
    <location>
        <begin position="88"/>
        <end position="92"/>
    </location>
</feature>
<dbReference type="Gene3D" id="3.30.428.10">
    <property type="entry name" value="HIT-like"/>
    <property type="match status" value="1"/>
</dbReference>
<dbReference type="InterPro" id="IPR011146">
    <property type="entry name" value="HIT-like"/>
</dbReference>
<dbReference type="PROSITE" id="PS51084">
    <property type="entry name" value="HIT_2"/>
    <property type="match status" value="1"/>
</dbReference>
<gene>
    <name evidence="3" type="ORF">GPA22_02190</name>
</gene>
<feature type="domain" description="HIT" evidence="2">
    <location>
        <begin position="2"/>
        <end position="103"/>
    </location>
</feature>
<dbReference type="EMBL" id="WTVN01000002">
    <property type="protein sequence ID" value="NMG42544.1"/>
    <property type="molecule type" value="Genomic_DNA"/>
</dbReference>
<reference evidence="3 4" key="1">
    <citation type="submission" date="2019-12" db="EMBL/GenBank/DDBJ databases">
        <title>Comparative genomics gives insights into the taxonomy of the Azoarcus-Aromatoleum group and reveals separate origins of nif in the plant-associated Azoarcus and non-plant-associated Aromatoleum sub-groups.</title>
        <authorList>
            <person name="Lafos M."/>
            <person name="Maluk M."/>
            <person name="Batista M."/>
            <person name="Junghare M."/>
            <person name="Carmona M."/>
            <person name="Faoro H."/>
            <person name="Cruz L.M."/>
            <person name="Battistoni F."/>
            <person name="De Souza E."/>
            <person name="Pedrosa F."/>
            <person name="Chen W.-M."/>
            <person name="Poole P.S."/>
            <person name="Dixon R.A."/>
            <person name="James E.K."/>
        </authorList>
    </citation>
    <scope>NUCLEOTIDE SEQUENCE [LARGE SCALE GENOMIC DNA]</scope>
    <source>
        <strain evidence="3 4">Td21</strain>
    </source>
</reference>
<accession>A0ABX1PSX9</accession>